<dbReference type="Gene3D" id="1.10.287.1060">
    <property type="entry name" value="ESAT-6-like"/>
    <property type="match status" value="1"/>
</dbReference>
<keyword evidence="3" id="KW-1185">Reference proteome</keyword>
<evidence type="ECO:0000313" key="3">
    <source>
        <dbReference type="Proteomes" id="UP000887023"/>
    </source>
</evidence>
<sequence>MAGVVTDVAAMQAAANHVESVNGELHQLLGGLRNEVEGSRVSWEGEAQASFQALMLRYDDASRRLHERLGNIAELIRQNGRGYDTTNQDFTSTLGGVDVGGGSLNLG</sequence>
<gene>
    <name evidence="2" type="ORF">KV203_04245</name>
</gene>
<dbReference type="InterPro" id="IPR010310">
    <property type="entry name" value="T7SS_ESAT-6-like"/>
</dbReference>
<evidence type="ECO:0000313" key="2">
    <source>
        <dbReference type="EMBL" id="QXQ14623.1"/>
    </source>
</evidence>
<protein>
    <recommendedName>
        <fullName evidence="1">ESAT-6-like protein</fullName>
    </recommendedName>
</protein>
<dbReference type="RefSeq" id="WP_083529924.1">
    <property type="nucleotide sequence ID" value="NZ_CBCRUZ010000004.1"/>
</dbReference>
<dbReference type="SUPFAM" id="SSF140453">
    <property type="entry name" value="EsxAB dimer-like"/>
    <property type="match status" value="1"/>
</dbReference>
<accession>A0ABX8SA26</accession>
<dbReference type="InterPro" id="IPR036689">
    <property type="entry name" value="ESAT-6-like_sf"/>
</dbReference>
<dbReference type="Proteomes" id="UP000887023">
    <property type="component" value="Chromosome"/>
</dbReference>
<dbReference type="EMBL" id="CP079105">
    <property type="protein sequence ID" value="QXQ14623.1"/>
    <property type="molecule type" value="Genomic_DNA"/>
</dbReference>
<dbReference type="Pfam" id="PF06013">
    <property type="entry name" value="WXG100"/>
    <property type="match status" value="1"/>
</dbReference>
<reference evidence="2" key="1">
    <citation type="submission" date="2021-07" db="EMBL/GenBank/DDBJ databases">
        <title>Candidatus Kaistella beijingensis sp. nov. isolated from a municipal wastewater treatment plant is involved in sludge foaming.</title>
        <authorList>
            <person name="Song Y."/>
            <person name="Liu S.-J."/>
        </authorList>
    </citation>
    <scope>NUCLEOTIDE SEQUENCE</scope>
    <source>
        <strain evidence="2">DSM 43998</strain>
    </source>
</reference>
<dbReference type="NCBIfam" id="TIGR03930">
    <property type="entry name" value="WXG100_ESAT6"/>
    <property type="match status" value="1"/>
</dbReference>
<comment type="similarity">
    <text evidence="1">Belongs to the WXG100 family.</text>
</comment>
<evidence type="ECO:0000256" key="1">
    <source>
        <dbReference type="RuleBase" id="RU362001"/>
    </source>
</evidence>
<proteinExistence type="inferred from homology"/>
<name>A0ABX8SA26_9ACTN</name>
<organism evidence="2 3">
    <name type="scientific">Skermania pinensis</name>
    <dbReference type="NCBI Taxonomy" id="39122"/>
    <lineage>
        <taxon>Bacteria</taxon>
        <taxon>Bacillati</taxon>
        <taxon>Actinomycetota</taxon>
        <taxon>Actinomycetes</taxon>
        <taxon>Mycobacteriales</taxon>
        <taxon>Gordoniaceae</taxon>
        <taxon>Skermania</taxon>
    </lineage>
</organism>